<feature type="domain" description="RPAP1 C-terminal" evidence="3">
    <location>
        <begin position="299"/>
        <end position="366"/>
    </location>
</feature>
<organism evidence="5 6">
    <name type="scientific">Myxozyma melibiosi</name>
    <dbReference type="NCBI Taxonomy" id="54550"/>
    <lineage>
        <taxon>Eukaryota</taxon>
        <taxon>Fungi</taxon>
        <taxon>Dikarya</taxon>
        <taxon>Ascomycota</taxon>
        <taxon>Saccharomycotina</taxon>
        <taxon>Lipomycetes</taxon>
        <taxon>Lipomycetales</taxon>
        <taxon>Lipomycetaceae</taxon>
        <taxon>Myxozyma</taxon>
    </lineage>
</organism>
<dbReference type="PANTHER" id="PTHR21483">
    <property type="entry name" value="RNA POLYMERASE II-ASSOCIATED PROTEIN 1"/>
    <property type="match status" value="1"/>
</dbReference>
<evidence type="ECO:0000259" key="3">
    <source>
        <dbReference type="Pfam" id="PF08620"/>
    </source>
</evidence>
<accession>A0ABR1F3B1</accession>
<feature type="region of interest" description="Disordered" evidence="2">
    <location>
        <begin position="1"/>
        <end position="98"/>
    </location>
</feature>
<dbReference type="InterPro" id="IPR013929">
    <property type="entry name" value="RPAP1_C"/>
</dbReference>
<dbReference type="EMBL" id="JBBJBU010000008">
    <property type="protein sequence ID" value="KAK7204322.1"/>
    <property type="molecule type" value="Genomic_DNA"/>
</dbReference>
<evidence type="ECO:0000313" key="5">
    <source>
        <dbReference type="EMBL" id="KAK7204322.1"/>
    </source>
</evidence>
<dbReference type="InterPro" id="IPR013930">
    <property type="entry name" value="RPAP1_N"/>
</dbReference>
<feature type="region of interest" description="Disordered" evidence="2">
    <location>
        <begin position="142"/>
        <end position="251"/>
    </location>
</feature>
<reference evidence="5 6" key="1">
    <citation type="submission" date="2024-03" db="EMBL/GenBank/DDBJ databases">
        <title>Genome-scale model development and genomic sequencing of the oleaginous clade Lipomyces.</title>
        <authorList>
            <consortium name="Lawrence Berkeley National Laboratory"/>
            <person name="Czajka J.J."/>
            <person name="Han Y."/>
            <person name="Kim J."/>
            <person name="Mondo S.J."/>
            <person name="Hofstad B.A."/>
            <person name="Robles A."/>
            <person name="Haridas S."/>
            <person name="Riley R."/>
            <person name="LaButti K."/>
            <person name="Pangilinan J."/>
            <person name="Andreopoulos W."/>
            <person name="Lipzen A."/>
            <person name="Yan J."/>
            <person name="Wang M."/>
            <person name="Ng V."/>
            <person name="Grigoriev I.V."/>
            <person name="Spatafora J.W."/>
            <person name="Magnuson J.K."/>
            <person name="Baker S.E."/>
            <person name="Pomraning K.R."/>
        </authorList>
    </citation>
    <scope>NUCLEOTIDE SEQUENCE [LARGE SCALE GENOMIC DNA]</scope>
    <source>
        <strain evidence="5 6">Phaff 52-87</strain>
    </source>
</reference>
<sequence length="428" mass="46679">MNLVRDIVERPSGAPDQSLQNIIPPRTAPAPKKSLWRTRQQKSSSSSSSSSSSATPSANPDLSTSSTPYSLAPRSGVHTPRSNVHLDPNSEAARISAENDARIASMSAAEIEQEKAELEALLPPGLLQRILTRDPTAADAILGASSFDEKSGSGKDEEGGLEVVENIPSASQQQEPSSQQQEQHKSRQPTLEDADDEDNQEPQQTQPPTHTKQKKVTFDDSVTVSAPADISPSPCTHFPTPPSTELDPTDPDFLQKLHDKYFPDLPQDPNSLAWMQPVTEDEDESSPYFPSQESVSPADIRFDFRGDIIPPSRALALPTTLGLHHHSDSPGYAGYTIPELAHLCRSSVPAQRAIAVQVVGRILYKLGVNNYGEYVGDALWDIVQHTKVIESIVEAADEKKTRHLGLRTVAVEALWLWKKGGGRMRKTD</sequence>
<dbReference type="Pfam" id="PF08621">
    <property type="entry name" value="RPAP1_N"/>
    <property type="match status" value="1"/>
</dbReference>
<feature type="domain" description="RPAP1 N-terminal" evidence="4">
    <location>
        <begin position="94"/>
        <end position="133"/>
    </location>
</feature>
<dbReference type="RefSeq" id="XP_064767355.1">
    <property type="nucleotide sequence ID" value="XM_064912967.1"/>
</dbReference>
<comment type="similarity">
    <text evidence="1">Belongs to the RPAP1 family.</text>
</comment>
<gene>
    <name evidence="5" type="ORF">BZA70DRAFT_280491</name>
</gene>
<name>A0ABR1F3B1_9ASCO</name>
<feature type="compositionally biased region" description="Low complexity" evidence="2">
    <location>
        <begin position="201"/>
        <end position="210"/>
    </location>
</feature>
<feature type="compositionally biased region" description="Low complexity" evidence="2">
    <location>
        <begin position="43"/>
        <end position="53"/>
    </location>
</feature>
<feature type="compositionally biased region" description="Basic and acidic residues" evidence="2">
    <location>
        <begin position="147"/>
        <end position="158"/>
    </location>
</feature>
<dbReference type="Proteomes" id="UP001498771">
    <property type="component" value="Unassembled WGS sequence"/>
</dbReference>
<evidence type="ECO:0000313" key="6">
    <source>
        <dbReference type="Proteomes" id="UP001498771"/>
    </source>
</evidence>
<protein>
    <submittedName>
        <fullName evidence="5">RPAP1-like protein</fullName>
    </submittedName>
</protein>
<keyword evidence="6" id="KW-1185">Reference proteome</keyword>
<comment type="caution">
    <text evidence="5">The sequence shown here is derived from an EMBL/GenBank/DDBJ whole genome shotgun (WGS) entry which is preliminary data.</text>
</comment>
<dbReference type="PANTHER" id="PTHR21483:SF18">
    <property type="entry name" value="RNA POLYMERASE II-ASSOCIATED PROTEIN 1"/>
    <property type="match status" value="1"/>
</dbReference>
<evidence type="ECO:0000256" key="1">
    <source>
        <dbReference type="ARBA" id="ARBA00009953"/>
    </source>
</evidence>
<feature type="compositionally biased region" description="Polar residues" evidence="2">
    <location>
        <begin position="54"/>
        <end position="69"/>
    </location>
</feature>
<feature type="compositionally biased region" description="Low complexity" evidence="2">
    <location>
        <begin position="168"/>
        <end position="181"/>
    </location>
</feature>
<dbReference type="InterPro" id="IPR039913">
    <property type="entry name" value="RPAP1/Rba50"/>
</dbReference>
<dbReference type="Pfam" id="PF08620">
    <property type="entry name" value="RPAP1_C"/>
    <property type="match status" value="1"/>
</dbReference>
<dbReference type="GeneID" id="90038479"/>
<evidence type="ECO:0000259" key="4">
    <source>
        <dbReference type="Pfam" id="PF08621"/>
    </source>
</evidence>
<evidence type="ECO:0000256" key="2">
    <source>
        <dbReference type="SAM" id="MobiDB-lite"/>
    </source>
</evidence>
<proteinExistence type="inferred from homology"/>